<keyword evidence="2" id="KW-1185">Reference proteome</keyword>
<organism evidence="1 2">
    <name type="scientific">Holotrichia oblita</name>
    <name type="common">Chafer beetle</name>
    <dbReference type="NCBI Taxonomy" id="644536"/>
    <lineage>
        <taxon>Eukaryota</taxon>
        <taxon>Metazoa</taxon>
        <taxon>Ecdysozoa</taxon>
        <taxon>Arthropoda</taxon>
        <taxon>Hexapoda</taxon>
        <taxon>Insecta</taxon>
        <taxon>Pterygota</taxon>
        <taxon>Neoptera</taxon>
        <taxon>Endopterygota</taxon>
        <taxon>Coleoptera</taxon>
        <taxon>Polyphaga</taxon>
        <taxon>Scarabaeiformia</taxon>
        <taxon>Scarabaeidae</taxon>
        <taxon>Melolonthinae</taxon>
        <taxon>Holotrichia</taxon>
    </lineage>
</organism>
<accession>A0ACB9TEY1</accession>
<sequence>MNRCTNPDAPVKITSLPYYGGAYGQVLEIHETADGRVSTQIVAKPTSSTSSHPLQDDIKNYTALEFPELPSKYDSEYSYNIKNLHHSALNIIQLQENAKQRGSLTEDEKASYDRNTRVLNKAAKDLAELQLSDDDDDIADDEGLREWFEKRRIESRKQKPKEEDKKKGNQNKVPNKKEEEKEKEKEKEKPEKEEEEEGEEDDSDSVIINLPPDEASVAEAKPVGLAIAGAGGIAESQPVATAVVGPAGLAIARPVGTAIAGVSPDQALVPIYVEGLVKPTKKKDTTKGIKKNSETTDFLTRLISKYHQV</sequence>
<name>A0ACB9TEY1_HOLOL</name>
<reference evidence="1" key="1">
    <citation type="submission" date="2022-04" db="EMBL/GenBank/DDBJ databases">
        <title>Chromosome-scale genome assembly of Holotrichia oblita Faldermann.</title>
        <authorList>
            <person name="Rongchong L."/>
        </authorList>
    </citation>
    <scope>NUCLEOTIDE SEQUENCE</scope>
    <source>
        <strain evidence="1">81SQS9</strain>
    </source>
</reference>
<evidence type="ECO:0000313" key="2">
    <source>
        <dbReference type="Proteomes" id="UP001056778"/>
    </source>
</evidence>
<protein>
    <submittedName>
        <fullName evidence="1">Uncharacterized protein</fullName>
    </submittedName>
</protein>
<dbReference type="Proteomes" id="UP001056778">
    <property type="component" value="Chromosome 3"/>
</dbReference>
<dbReference type="EMBL" id="CM043017">
    <property type="protein sequence ID" value="KAI4465339.1"/>
    <property type="molecule type" value="Genomic_DNA"/>
</dbReference>
<proteinExistence type="predicted"/>
<comment type="caution">
    <text evidence="1">The sequence shown here is derived from an EMBL/GenBank/DDBJ whole genome shotgun (WGS) entry which is preliminary data.</text>
</comment>
<gene>
    <name evidence="1" type="ORF">MML48_3g00008363</name>
</gene>
<evidence type="ECO:0000313" key="1">
    <source>
        <dbReference type="EMBL" id="KAI4465339.1"/>
    </source>
</evidence>